<evidence type="ECO:0000256" key="10">
    <source>
        <dbReference type="ARBA" id="ARBA00023170"/>
    </source>
</evidence>
<dbReference type="GO" id="GO:0004181">
    <property type="term" value="F:metallocarboxypeptidase activity"/>
    <property type="evidence" value="ECO:0007669"/>
    <property type="project" value="UniProtKB-EC"/>
</dbReference>
<feature type="domain" description="G-protein coupled receptors family 1 profile" evidence="15">
    <location>
        <begin position="448"/>
        <end position="855"/>
    </location>
</feature>
<dbReference type="PROSITE" id="PS00237">
    <property type="entry name" value="G_PROTEIN_RECEP_F1_1"/>
    <property type="match status" value="2"/>
</dbReference>
<feature type="transmembrane region" description="Helical" evidence="14">
    <location>
        <begin position="439"/>
        <end position="460"/>
    </location>
</feature>
<comment type="similarity">
    <text evidence="13">Belongs to the G-protein coupled receptor 1 family.</text>
</comment>
<feature type="transmembrane region" description="Helical" evidence="14">
    <location>
        <begin position="697"/>
        <end position="723"/>
    </location>
</feature>
<evidence type="ECO:0000256" key="14">
    <source>
        <dbReference type="SAM" id="Phobius"/>
    </source>
</evidence>
<dbReference type="SUPFAM" id="SSF47672">
    <property type="entry name" value="Transferrin receptor-like dimerisation domain"/>
    <property type="match status" value="1"/>
</dbReference>
<feature type="transmembrane region" description="Helical" evidence="14">
    <location>
        <begin position="663"/>
        <end position="685"/>
    </location>
</feature>
<feature type="transmembrane region" description="Helical" evidence="14">
    <location>
        <begin position="591"/>
        <end position="613"/>
    </location>
</feature>
<dbReference type="AlphaFoldDB" id="A0A061IFB9"/>
<feature type="transmembrane region" description="Helical" evidence="14">
    <location>
        <begin position="276"/>
        <end position="300"/>
    </location>
</feature>
<evidence type="ECO:0000256" key="6">
    <source>
        <dbReference type="ARBA" id="ARBA00022725"/>
    </source>
</evidence>
<dbReference type="Pfam" id="PF04253">
    <property type="entry name" value="TFR_dimer"/>
    <property type="match status" value="1"/>
</dbReference>
<keyword evidence="5 13" id="KW-0812">Transmembrane</keyword>
<reference evidence="17" key="1">
    <citation type="journal article" date="2013" name="Nat. Biotechnol.">
        <title>Chinese hamster genome sequenced from sorted chromosomes.</title>
        <authorList>
            <person name="Brinkrolf K."/>
            <person name="Rupp O."/>
            <person name="Laux H."/>
            <person name="Kollin F."/>
            <person name="Ernst W."/>
            <person name="Linke B."/>
            <person name="Kofler R."/>
            <person name="Romand S."/>
            <person name="Hesse F."/>
            <person name="Budach W.E."/>
            <person name="Galosy S."/>
            <person name="Muller D."/>
            <person name="Noll T."/>
            <person name="Wienberg J."/>
            <person name="Jostock T."/>
            <person name="Leonard M."/>
            <person name="Grillari J."/>
            <person name="Tauch A."/>
            <person name="Goesmann A."/>
            <person name="Helk B."/>
            <person name="Mott J.E."/>
            <person name="Puhler A."/>
            <person name="Borth N."/>
        </authorList>
    </citation>
    <scope>NUCLEOTIDE SEQUENCE [LARGE SCALE GENOMIC DNA]</scope>
    <source>
        <strain evidence="17">17A/GY</strain>
    </source>
</reference>
<feature type="transmembrane region" description="Helical" evidence="14">
    <location>
        <begin position="831"/>
        <end position="854"/>
    </location>
</feature>
<evidence type="ECO:0000256" key="8">
    <source>
        <dbReference type="ARBA" id="ARBA00023040"/>
    </source>
</evidence>
<evidence type="ECO:0000256" key="11">
    <source>
        <dbReference type="ARBA" id="ARBA00023224"/>
    </source>
</evidence>
<keyword evidence="10 13" id="KW-0675">Receptor</keyword>
<dbReference type="InterPro" id="IPR000276">
    <property type="entry name" value="GPCR_Rhodpsn"/>
</dbReference>
<organism evidence="16 17">
    <name type="scientific">Cricetulus griseus</name>
    <name type="common">Chinese hamster</name>
    <name type="synonym">Cricetulus barabensis griseus</name>
    <dbReference type="NCBI Taxonomy" id="10029"/>
    <lineage>
        <taxon>Eukaryota</taxon>
        <taxon>Metazoa</taxon>
        <taxon>Chordata</taxon>
        <taxon>Craniata</taxon>
        <taxon>Vertebrata</taxon>
        <taxon>Euteleostomi</taxon>
        <taxon>Mammalia</taxon>
        <taxon>Eutheria</taxon>
        <taxon>Euarchontoglires</taxon>
        <taxon>Glires</taxon>
        <taxon>Rodentia</taxon>
        <taxon>Myomorpha</taxon>
        <taxon>Muroidea</taxon>
        <taxon>Cricetidae</taxon>
        <taxon>Cricetinae</taxon>
        <taxon>Cricetulus</taxon>
    </lineage>
</organism>
<feature type="transmembrane region" description="Helical" evidence="14">
    <location>
        <begin position="472"/>
        <end position="493"/>
    </location>
</feature>
<evidence type="ECO:0000256" key="3">
    <source>
        <dbReference type="ARBA" id="ARBA00022475"/>
    </source>
</evidence>
<feature type="domain" description="G-protein coupled receptors family 1 profile" evidence="15">
    <location>
        <begin position="292"/>
        <end position="405"/>
    </location>
</feature>
<dbReference type="FunFam" id="3.40.630.10:FF:000101">
    <property type="entry name" value="N-acetylated alpha-linked acidic dipeptidase like 1"/>
    <property type="match status" value="1"/>
</dbReference>
<dbReference type="GO" id="GO:0004984">
    <property type="term" value="F:olfactory receptor activity"/>
    <property type="evidence" value="ECO:0007669"/>
    <property type="project" value="InterPro"/>
</dbReference>
<dbReference type="PRINTS" id="PR00245">
    <property type="entry name" value="OLFACTORYR"/>
</dbReference>
<keyword evidence="9 14" id="KW-0472">Membrane</keyword>
<evidence type="ECO:0000313" key="16">
    <source>
        <dbReference type="EMBL" id="ERE79429.1"/>
    </source>
</evidence>
<dbReference type="Proteomes" id="UP000030759">
    <property type="component" value="Unassembled WGS sequence"/>
</dbReference>
<evidence type="ECO:0000256" key="4">
    <source>
        <dbReference type="ARBA" id="ARBA00022606"/>
    </source>
</evidence>
<evidence type="ECO:0000256" key="9">
    <source>
        <dbReference type="ARBA" id="ARBA00023136"/>
    </source>
</evidence>
<dbReference type="FunFam" id="1.20.1070.10:FF:000015">
    <property type="entry name" value="Olfactory receptor"/>
    <property type="match status" value="1"/>
</dbReference>
<keyword evidence="7 14" id="KW-1133">Transmembrane helix</keyword>
<evidence type="ECO:0000256" key="5">
    <source>
        <dbReference type="ARBA" id="ARBA00022692"/>
    </source>
</evidence>
<evidence type="ECO:0000256" key="1">
    <source>
        <dbReference type="ARBA" id="ARBA00004651"/>
    </source>
</evidence>
<evidence type="ECO:0000256" key="7">
    <source>
        <dbReference type="ARBA" id="ARBA00022989"/>
    </source>
</evidence>
<dbReference type="Gene3D" id="1.20.930.40">
    <property type="entry name" value="Transferrin receptor-like, dimerisation domain"/>
    <property type="match status" value="1"/>
</dbReference>
<protein>
    <submittedName>
        <fullName evidence="16">Olfactory receptor 6F1-like protein</fullName>
        <ecNumber evidence="16">3.4.17.21</ecNumber>
    </submittedName>
</protein>
<feature type="transmembrane region" description="Helical" evidence="14">
    <location>
        <begin position="762"/>
        <end position="791"/>
    </location>
</feature>
<dbReference type="InterPro" id="IPR007365">
    <property type="entry name" value="TFR-like_dimer_dom"/>
</dbReference>
<feature type="transmembrane region" description="Helical" evidence="14">
    <location>
        <begin position="381"/>
        <end position="402"/>
    </location>
</feature>
<name>A0A061IFB9_CRIGR</name>
<sequence length="884" mass="99848">NYTLRVDCTPLMHSLVYNLTKELQSPDEGFEGKSLYDSWREKSPSPEFSGLPRISKLGSGNDFEVFFQRLGIASGRARYTKNWKTNKVRSYPLYHSVYETYELVEKFYDPTFKYHLTVAQVRGGMVFELANSIVLPFNCQDYAVALKKHAESIYNISINHTQEMKKYMVSFDSLFSAVKNFTEITYEFNKKIQDLDKSNPISLRIINDQLMYLERAFIDPLGLPDRPFYRYFGDFDFSYEIEIYSSKARKESTMSNVTAITGFILMGFSDIQDLQTLCGVFFLVMYLAALISNLIIITLITLDLQLQTPMYFFLKNLSMLDALFVSVPIPNYFVNSLTYNNSISIIGCIFQVFLMTSFAAGEVFILTVMPYDHYVAICSPLYYQAIMSSDTCVLMVAVSWTIGAVKEYIMSNVTAITGFILMGFSDIHELETLCGVTFLLTYLLTLMSNFLTITLITLDLKLQSPMYFFLKNLSLLDIFLVSVTIPNFFVHSLTYNNSISTLGCACQVFFMASFGSGEVFVLTVMSYDRYVAVCSPLHYDAIMNNVTCMLMMGASWSTALLLGVMYTAAIFSMPFCGSNVISQIFCDVPSLLRILCSKSFAVIYTSLGIGLFLGPIHSSSGTPMYIFLGNLSFLEIWYTTATVPKLLATCVTKFVTIPVAGCIAQYYFFFSLGATECILLAVMAYDRHVAVCRPLHYSLLMSVQICLRFSAGSWIGGFIAPLLPTILISQLNFCGPQKINHFFCDSDPIFKLSCSDTFLVEALGYTCSSVVILSSFLLTMSSYGNIVVTIIKLSSREARKKTFSTCASHLTVVTIYYGTIIFAYVRPPAKYNFTIGKVVSVFYCVITPLVNPLIYTLRNKDVMKAFQKFLAQKRFLLNRNIHEF</sequence>
<keyword evidence="16" id="KW-0378">Hydrolase</keyword>
<keyword evidence="8 13" id="KW-0297">G-protein coupled receptor</keyword>
<keyword evidence="6" id="KW-0552">Olfaction</keyword>
<feature type="transmembrane region" description="Helical" evidence="14">
    <location>
        <begin position="499"/>
        <end position="525"/>
    </location>
</feature>
<feature type="transmembrane region" description="Helical" evidence="14">
    <location>
        <begin position="546"/>
        <end position="571"/>
    </location>
</feature>
<gene>
    <name evidence="16" type="ORF">H671_3g9618</name>
</gene>
<dbReference type="Pfam" id="PF00001">
    <property type="entry name" value="7tm_1"/>
    <property type="match status" value="2"/>
</dbReference>
<dbReference type="InterPro" id="IPR050516">
    <property type="entry name" value="Olfactory_GPCR"/>
</dbReference>
<dbReference type="PANTHER" id="PTHR26452">
    <property type="entry name" value="OLFACTORY RECEPTOR"/>
    <property type="match status" value="1"/>
</dbReference>
<dbReference type="FunFam" id="1.20.1070.10:FF:000008">
    <property type="entry name" value="Olfactory receptor"/>
    <property type="match status" value="1"/>
</dbReference>
<evidence type="ECO:0000256" key="2">
    <source>
        <dbReference type="ARBA" id="ARBA00005634"/>
    </source>
</evidence>
<feature type="transmembrane region" description="Helical" evidence="14">
    <location>
        <begin position="312"/>
        <end position="333"/>
    </location>
</feature>
<comment type="similarity">
    <text evidence="2">Belongs to the peptidase M28 family. M28B subfamily.</text>
</comment>
<comment type="subcellular location">
    <subcellularLocation>
        <location evidence="1">Cell membrane</location>
        <topology evidence="1">Multi-pass membrane protein</topology>
    </subcellularLocation>
</comment>
<feature type="transmembrane region" description="Helical" evidence="14">
    <location>
        <begin position="345"/>
        <end position="369"/>
    </location>
</feature>
<proteinExistence type="inferred from homology"/>
<evidence type="ECO:0000256" key="12">
    <source>
        <dbReference type="ARBA" id="ARBA00053672"/>
    </source>
</evidence>
<comment type="function">
    <text evidence="12">Possible taste receptor.</text>
</comment>
<dbReference type="SUPFAM" id="SSF53187">
    <property type="entry name" value="Zn-dependent exopeptidases"/>
    <property type="match status" value="1"/>
</dbReference>
<dbReference type="PROSITE" id="PS50262">
    <property type="entry name" value="G_PROTEIN_RECEP_F1_2"/>
    <property type="match status" value="2"/>
</dbReference>
<dbReference type="SUPFAM" id="SSF81321">
    <property type="entry name" value="Family A G protein-coupled receptor-like"/>
    <property type="match status" value="3"/>
</dbReference>
<dbReference type="Pfam" id="PF13853">
    <property type="entry name" value="7tm_4"/>
    <property type="match status" value="1"/>
</dbReference>
<dbReference type="EMBL" id="KE672302">
    <property type="protein sequence ID" value="ERE79429.1"/>
    <property type="molecule type" value="Genomic_DNA"/>
</dbReference>
<keyword evidence="16" id="KW-0645">Protease</keyword>
<feature type="non-terminal residue" evidence="16">
    <location>
        <position position="1"/>
    </location>
</feature>
<keyword evidence="4" id="KW-0716">Sensory transduction</keyword>
<dbReference type="GO" id="GO:0005886">
    <property type="term" value="C:plasma membrane"/>
    <property type="evidence" value="ECO:0007669"/>
    <property type="project" value="UniProtKB-SubCell"/>
</dbReference>
<dbReference type="Gene3D" id="1.20.1070.10">
    <property type="entry name" value="Rhodopsin 7-helix transmembrane proteins"/>
    <property type="match status" value="3"/>
</dbReference>
<dbReference type="CDD" id="cd13954">
    <property type="entry name" value="7tmA_OR"/>
    <property type="match status" value="1"/>
</dbReference>
<dbReference type="PRINTS" id="PR00237">
    <property type="entry name" value="GPCRRHODOPSN"/>
</dbReference>
<keyword evidence="16" id="KW-0121">Carboxypeptidase</keyword>
<accession>A0A061IFB9</accession>
<feature type="transmembrane region" description="Helical" evidence="14">
    <location>
        <begin position="803"/>
        <end position="825"/>
    </location>
</feature>
<keyword evidence="11 13" id="KW-0807">Transducer</keyword>
<evidence type="ECO:0000313" key="17">
    <source>
        <dbReference type="Proteomes" id="UP000030759"/>
    </source>
</evidence>
<dbReference type="InterPro" id="IPR036757">
    <property type="entry name" value="TFR-like_dimer_dom_sf"/>
</dbReference>
<evidence type="ECO:0000256" key="13">
    <source>
        <dbReference type="RuleBase" id="RU000688"/>
    </source>
</evidence>
<dbReference type="EC" id="3.4.17.21" evidence="16"/>
<dbReference type="InterPro" id="IPR000725">
    <property type="entry name" value="Olfact_rcpt"/>
</dbReference>
<dbReference type="InterPro" id="IPR017452">
    <property type="entry name" value="GPCR_Rhodpsn_7TM"/>
</dbReference>
<keyword evidence="3" id="KW-1003">Cell membrane</keyword>
<evidence type="ECO:0000259" key="15">
    <source>
        <dbReference type="PROSITE" id="PS50262"/>
    </source>
</evidence>
<dbReference type="GO" id="GO:0004930">
    <property type="term" value="F:G protein-coupled receptor activity"/>
    <property type="evidence" value="ECO:0007669"/>
    <property type="project" value="UniProtKB-KW"/>
</dbReference>
<dbReference type="Gene3D" id="3.40.630.10">
    <property type="entry name" value="Zn peptidases"/>
    <property type="match status" value="1"/>
</dbReference>